<organism evidence="1 2">
    <name type="scientific">Parabacteroides goldsteinii dnLKV18</name>
    <dbReference type="NCBI Taxonomy" id="1235789"/>
    <lineage>
        <taxon>Bacteria</taxon>
        <taxon>Pseudomonadati</taxon>
        <taxon>Bacteroidota</taxon>
        <taxon>Bacteroidia</taxon>
        <taxon>Bacteroidales</taxon>
        <taxon>Tannerellaceae</taxon>
        <taxon>Parabacteroides</taxon>
    </lineage>
</organism>
<sequence length="125" mass="14857">MDGWKYVSANGRKESGFENLKTRFQDCNLSRKQESKPDGMIERKQPFNRESKLSAKMAVRFCGKIENEEERKETVCLCRMMERKEARKKEVIPSFVLSVWNESKLSVNLNGWNEIKMYHKKEFLQ</sequence>
<evidence type="ECO:0000313" key="1">
    <source>
        <dbReference type="EMBL" id="EOS18444.1"/>
    </source>
</evidence>
<gene>
    <name evidence="1" type="ORF">C803_01788</name>
</gene>
<keyword evidence="2" id="KW-1185">Reference proteome</keyword>
<dbReference type="EMBL" id="ASSQ01000010">
    <property type="protein sequence ID" value="EOS18444.1"/>
    <property type="molecule type" value="Genomic_DNA"/>
</dbReference>
<accession>S0GJG6</accession>
<comment type="caution">
    <text evidence="1">The sequence shown here is derived from an EMBL/GenBank/DDBJ whole genome shotgun (WGS) entry which is preliminary data.</text>
</comment>
<dbReference type="PATRIC" id="fig|1235789.3.peg.1784"/>
<evidence type="ECO:0000313" key="2">
    <source>
        <dbReference type="Proteomes" id="UP000014140"/>
    </source>
</evidence>
<dbReference type="Proteomes" id="UP000014140">
    <property type="component" value="Unassembled WGS sequence"/>
</dbReference>
<reference evidence="1 2" key="1">
    <citation type="submission" date="2013-04" db="EMBL/GenBank/DDBJ databases">
        <title>The Genome Sequence of Parabacteroides goldsteinii dnLKV18.</title>
        <authorList>
            <consortium name="The Broad Institute Genomics Platform"/>
            <consortium name="The Broad Institute Genome Sequencing Center for Infectious Disease"/>
            <person name="Earl A."/>
            <person name="Xavier R."/>
            <person name="Kuhn K."/>
            <person name="Stappenbeck T."/>
            <person name="Walker B."/>
            <person name="Young S."/>
            <person name="Zeng Q."/>
            <person name="Gargeya S."/>
            <person name="Fitzgerald M."/>
            <person name="Haas B."/>
            <person name="Abouelleil A."/>
            <person name="Allen A.W."/>
            <person name="Alvarado L."/>
            <person name="Arachchi H.M."/>
            <person name="Berlin A.M."/>
            <person name="Chapman S.B."/>
            <person name="Gainer-Dewar J."/>
            <person name="Goldberg J."/>
            <person name="Griggs A."/>
            <person name="Gujja S."/>
            <person name="Hansen M."/>
            <person name="Howarth C."/>
            <person name="Imamovic A."/>
            <person name="Ireland A."/>
            <person name="Larimer J."/>
            <person name="McCowan C."/>
            <person name="Murphy C."/>
            <person name="Pearson M."/>
            <person name="Poon T.W."/>
            <person name="Priest M."/>
            <person name="Roberts A."/>
            <person name="Saif S."/>
            <person name="Shea T."/>
            <person name="Sisk P."/>
            <person name="Sykes S."/>
            <person name="Wortman J."/>
            <person name="Nusbaum C."/>
            <person name="Birren B."/>
        </authorList>
    </citation>
    <scope>NUCLEOTIDE SEQUENCE [LARGE SCALE GENOMIC DNA]</scope>
    <source>
        <strain evidence="2">dnLKV18</strain>
    </source>
</reference>
<name>S0GJG6_9BACT</name>
<proteinExistence type="predicted"/>
<dbReference type="HOGENOM" id="CLU_2033507_0_0_10"/>
<dbReference type="AlphaFoldDB" id="S0GJG6"/>
<dbReference type="RefSeq" id="WP_010803760.1">
    <property type="nucleotide sequence ID" value="NZ_KE159513.1"/>
</dbReference>
<protein>
    <submittedName>
        <fullName evidence="1">Uncharacterized protein</fullName>
    </submittedName>
</protein>